<keyword evidence="3" id="KW-1185">Reference proteome</keyword>
<feature type="compositionally biased region" description="Basic and acidic residues" evidence="1">
    <location>
        <begin position="8"/>
        <end position="30"/>
    </location>
</feature>
<dbReference type="EMBL" id="CASHTH010004118">
    <property type="protein sequence ID" value="CAI8053716.1"/>
    <property type="molecule type" value="Genomic_DNA"/>
</dbReference>
<sequence length="243" mass="27535">MFKRLKHHFSDEAKADREHQRQEHDAQLRERQWEQERQLQLAAEAEVEERRQKLAFKNTILDILAEGKVPDLDLEVDVPFKLQKGERWLLAANDVPYAEMRVQREIKGRSAGTSVRVMKGVSVRAGASRGTPVETDVLTPRGRGLFAVSTKHLFFNGDRSFRIPYGKIVSAQTVSGGLEIVRDRASALPEYFGIEDDDAEFVASLIHLLPEVDFGRSEPQIQSVEYYMLPGGDIGADDMLEQD</sequence>
<reference evidence="2" key="1">
    <citation type="submission" date="2023-03" db="EMBL/GenBank/DDBJ databases">
        <authorList>
            <person name="Steffen K."/>
            <person name="Cardenas P."/>
        </authorList>
    </citation>
    <scope>NUCLEOTIDE SEQUENCE</scope>
</reference>
<gene>
    <name evidence="2" type="ORF">GBAR_LOCUS29360</name>
</gene>
<feature type="region of interest" description="Disordered" evidence="1">
    <location>
        <begin position="1"/>
        <end position="30"/>
    </location>
</feature>
<organism evidence="2 3">
    <name type="scientific">Geodia barretti</name>
    <name type="common">Barrett's horny sponge</name>
    <dbReference type="NCBI Taxonomy" id="519541"/>
    <lineage>
        <taxon>Eukaryota</taxon>
        <taxon>Metazoa</taxon>
        <taxon>Porifera</taxon>
        <taxon>Demospongiae</taxon>
        <taxon>Heteroscleromorpha</taxon>
        <taxon>Tetractinellida</taxon>
        <taxon>Astrophorina</taxon>
        <taxon>Geodiidae</taxon>
        <taxon>Geodia</taxon>
    </lineage>
</organism>
<evidence type="ECO:0000256" key="1">
    <source>
        <dbReference type="SAM" id="MobiDB-lite"/>
    </source>
</evidence>
<comment type="caution">
    <text evidence="2">The sequence shown here is derived from an EMBL/GenBank/DDBJ whole genome shotgun (WGS) entry which is preliminary data.</text>
</comment>
<evidence type="ECO:0000313" key="2">
    <source>
        <dbReference type="EMBL" id="CAI8053716.1"/>
    </source>
</evidence>
<accession>A0AA35TU03</accession>
<protein>
    <submittedName>
        <fullName evidence="2">Uncharacterized protein</fullName>
    </submittedName>
</protein>
<proteinExistence type="predicted"/>
<dbReference type="Proteomes" id="UP001174909">
    <property type="component" value="Unassembled WGS sequence"/>
</dbReference>
<evidence type="ECO:0000313" key="3">
    <source>
        <dbReference type="Proteomes" id="UP001174909"/>
    </source>
</evidence>
<dbReference type="AlphaFoldDB" id="A0AA35TU03"/>
<name>A0AA35TU03_GEOBA</name>